<gene>
    <name evidence="2" type="ORF">TorRG33x02_097650</name>
</gene>
<dbReference type="Proteomes" id="UP000237000">
    <property type="component" value="Unassembled WGS sequence"/>
</dbReference>
<dbReference type="InParanoid" id="A0A2P5F9R1"/>
<feature type="transmembrane region" description="Helical" evidence="1">
    <location>
        <begin position="6"/>
        <end position="26"/>
    </location>
</feature>
<keyword evidence="1" id="KW-1133">Transmembrane helix</keyword>
<protein>
    <submittedName>
        <fullName evidence="2">Uncharacterized protein</fullName>
    </submittedName>
</protein>
<evidence type="ECO:0000313" key="2">
    <source>
        <dbReference type="EMBL" id="PON94518.1"/>
    </source>
</evidence>
<feature type="transmembrane region" description="Helical" evidence="1">
    <location>
        <begin position="71"/>
        <end position="94"/>
    </location>
</feature>
<proteinExistence type="predicted"/>
<evidence type="ECO:0000256" key="1">
    <source>
        <dbReference type="SAM" id="Phobius"/>
    </source>
</evidence>
<keyword evidence="3" id="KW-1185">Reference proteome</keyword>
<organism evidence="2 3">
    <name type="scientific">Trema orientale</name>
    <name type="common">Charcoal tree</name>
    <name type="synonym">Celtis orientalis</name>
    <dbReference type="NCBI Taxonomy" id="63057"/>
    <lineage>
        <taxon>Eukaryota</taxon>
        <taxon>Viridiplantae</taxon>
        <taxon>Streptophyta</taxon>
        <taxon>Embryophyta</taxon>
        <taxon>Tracheophyta</taxon>
        <taxon>Spermatophyta</taxon>
        <taxon>Magnoliopsida</taxon>
        <taxon>eudicotyledons</taxon>
        <taxon>Gunneridae</taxon>
        <taxon>Pentapetalae</taxon>
        <taxon>rosids</taxon>
        <taxon>fabids</taxon>
        <taxon>Rosales</taxon>
        <taxon>Cannabaceae</taxon>
        <taxon>Trema</taxon>
    </lineage>
</organism>
<name>A0A2P5F9R1_TREOI</name>
<sequence>KETNRVFWKVLPLLDFWSLLFFCFFFPSRALGPKIGLTNCRCAIRLRGLHYSNSGADWTAFDCFKQFLRGLLFLLGDCCGLWSSFGAVFLGLLIKDCYERFNRGLLIRDRYEQSHNSLLRDCCGAVLFGTAH</sequence>
<feature type="non-terminal residue" evidence="2">
    <location>
        <position position="1"/>
    </location>
</feature>
<evidence type="ECO:0000313" key="3">
    <source>
        <dbReference type="Proteomes" id="UP000237000"/>
    </source>
</evidence>
<dbReference type="OrthoDB" id="10515266at2759"/>
<accession>A0A2P5F9R1</accession>
<keyword evidence="1" id="KW-0472">Membrane</keyword>
<dbReference type="EMBL" id="JXTC01000051">
    <property type="protein sequence ID" value="PON94518.1"/>
    <property type="molecule type" value="Genomic_DNA"/>
</dbReference>
<keyword evidence="1" id="KW-0812">Transmembrane</keyword>
<reference evidence="3" key="1">
    <citation type="submission" date="2016-06" db="EMBL/GenBank/DDBJ databases">
        <title>Parallel loss of symbiosis genes in relatives of nitrogen-fixing non-legume Parasponia.</title>
        <authorList>
            <person name="Van Velzen R."/>
            <person name="Holmer R."/>
            <person name="Bu F."/>
            <person name="Rutten L."/>
            <person name="Van Zeijl A."/>
            <person name="Liu W."/>
            <person name="Santuari L."/>
            <person name="Cao Q."/>
            <person name="Sharma T."/>
            <person name="Shen D."/>
            <person name="Roswanjaya Y."/>
            <person name="Wardhani T."/>
            <person name="Kalhor M.S."/>
            <person name="Jansen J."/>
            <person name="Van den Hoogen J."/>
            <person name="Gungor B."/>
            <person name="Hartog M."/>
            <person name="Hontelez J."/>
            <person name="Verver J."/>
            <person name="Yang W.-C."/>
            <person name="Schijlen E."/>
            <person name="Repin R."/>
            <person name="Schilthuizen M."/>
            <person name="Schranz E."/>
            <person name="Heidstra R."/>
            <person name="Miyata K."/>
            <person name="Fedorova E."/>
            <person name="Kohlen W."/>
            <person name="Bisseling T."/>
            <person name="Smit S."/>
            <person name="Geurts R."/>
        </authorList>
    </citation>
    <scope>NUCLEOTIDE SEQUENCE [LARGE SCALE GENOMIC DNA]</scope>
    <source>
        <strain evidence="3">cv. RG33-2</strain>
    </source>
</reference>
<comment type="caution">
    <text evidence="2">The sequence shown here is derived from an EMBL/GenBank/DDBJ whole genome shotgun (WGS) entry which is preliminary data.</text>
</comment>
<dbReference type="AlphaFoldDB" id="A0A2P5F9R1"/>